<dbReference type="Gene3D" id="1.25.40.10">
    <property type="entry name" value="Tetratricopeptide repeat domain"/>
    <property type="match status" value="1"/>
</dbReference>
<dbReference type="AlphaFoldDB" id="A0A5K3FVZ4"/>
<protein>
    <submittedName>
        <fullName evidence="2">TPR_REGION domain-containing protein</fullName>
    </submittedName>
</protein>
<feature type="compositionally biased region" description="Acidic residues" evidence="1">
    <location>
        <begin position="338"/>
        <end position="352"/>
    </location>
</feature>
<dbReference type="InterPro" id="IPR011990">
    <property type="entry name" value="TPR-like_helical_dom_sf"/>
</dbReference>
<dbReference type="WBParaSite" id="MCU_011898-RA">
    <property type="protein sequence ID" value="MCU_011898-RA"/>
    <property type="gene ID" value="MCU_011898"/>
</dbReference>
<sequence length="368" mass="41094">MGRSKARRNRQKRAKKDLAVKTVPISTTETETPRALIARAVEKANEFDSKQALKFYRSALSKLEKLHPTDEIEAAENLNLALEALQASALILLEQGRVDEAKESAPDVSDDTKSVLTKGHLQRALSNAYCAIAELYMTDLCDEPEAESNCRQAVQNATEADGKNPQAWLSTANFLTVKAENEGAKDALEKCLALYWPKVERAIADLQSREDRELLGEESNGEVALDTSEENVEEANTLDLEEISGIPFEAHVQMARMMMELDMNEWAAEVLEALLEEDDEYPEIFYLLTVVGQILWKDSDPERLRHYAKIAKQMCTKIGDLDLAEEMASVLETLPPDDTLDEDDLADDDDNYDVISSSGDEDEDMDVS</sequence>
<reference evidence="2" key="1">
    <citation type="submission" date="2019-11" db="UniProtKB">
        <authorList>
            <consortium name="WormBaseParasite"/>
        </authorList>
    </citation>
    <scope>IDENTIFICATION</scope>
</reference>
<accession>A0A5K3FVZ4</accession>
<evidence type="ECO:0000256" key="1">
    <source>
        <dbReference type="SAM" id="MobiDB-lite"/>
    </source>
</evidence>
<proteinExistence type="predicted"/>
<feature type="compositionally biased region" description="Basic residues" evidence="1">
    <location>
        <begin position="1"/>
        <end position="15"/>
    </location>
</feature>
<dbReference type="SUPFAM" id="SSF48452">
    <property type="entry name" value="TPR-like"/>
    <property type="match status" value="1"/>
</dbReference>
<feature type="region of interest" description="Disordered" evidence="1">
    <location>
        <begin position="333"/>
        <end position="368"/>
    </location>
</feature>
<feature type="compositionally biased region" description="Acidic residues" evidence="1">
    <location>
        <begin position="359"/>
        <end position="368"/>
    </location>
</feature>
<organism evidence="2">
    <name type="scientific">Mesocestoides corti</name>
    <name type="common">Flatworm</name>
    <dbReference type="NCBI Taxonomy" id="53468"/>
    <lineage>
        <taxon>Eukaryota</taxon>
        <taxon>Metazoa</taxon>
        <taxon>Spiralia</taxon>
        <taxon>Lophotrochozoa</taxon>
        <taxon>Platyhelminthes</taxon>
        <taxon>Cestoda</taxon>
        <taxon>Eucestoda</taxon>
        <taxon>Cyclophyllidea</taxon>
        <taxon>Mesocestoididae</taxon>
        <taxon>Mesocestoides</taxon>
    </lineage>
</organism>
<feature type="region of interest" description="Disordered" evidence="1">
    <location>
        <begin position="1"/>
        <end position="25"/>
    </location>
</feature>
<name>A0A5K3FVZ4_MESCO</name>
<evidence type="ECO:0000313" key="2">
    <source>
        <dbReference type="WBParaSite" id="MCU_011898-RA"/>
    </source>
</evidence>